<evidence type="ECO:0000256" key="10">
    <source>
        <dbReference type="ARBA" id="ARBA00022777"/>
    </source>
</evidence>
<evidence type="ECO:0000256" key="5">
    <source>
        <dbReference type="ARBA" id="ARBA00012102"/>
    </source>
</evidence>
<sequence length="314" mass="36346">MSIHQYTANYLTFTREDWASLRDSVPMTLGEDDLEKLRGINEHISLQEVRDIYLPLTRLLNLYVKTRQGRSAVLDDFLLRDRTIKAPFIIGIAGSVAVGKSTTARLLQALLSRWPEHPRVELVTTDGFLYPNQVLNERDLMRRKGFPESYDIRSLVRFLRDIRAGEEKVYAPVYSHLSYDITGEMKCIEQPDILILEGLNVLQSGMDYPQDPHRVFISDFLDFSIYVDADTPALEKWYVDRFMKFRSSAFLDPDAYFHHYTLISEAEAVKTAKKIWREINGKNLGENILPTRDRANLVLKKYDDHAIDAVVLKK</sequence>
<protein>
    <recommendedName>
        <fullName evidence="6 14">Pantothenate kinase</fullName>
        <ecNumber evidence="5 14">2.7.1.33</ecNumber>
    </recommendedName>
    <alternativeName>
        <fullName evidence="13 14">Pantothenic acid kinase</fullName>
    </alternativeName>
</protein>
<keyword evidence="12 14" id="KW-0173">Coenzyme A biosynthesis</keyword>
<keyword evidence="8 14" id="KW-0808">Transferase</keyword>
<comment type="similarity">
    <text evidence="4 14 15">Belongs to the prokaryotic pantothenate kinase family.</text>
</comment>
<comment type="catalytic activity">
    <reaction evidence="1 14 15">
        <text>(R)-pantothenate + ATP = (R)-4'-phosphopantothenate + ADP + H(+)</text>
        <dbReference type="Rhea" id="RHEA:16373"/>
        <dbReference type="ChEBI" id="CHEBI:10986"/>
        <dbReference type="ChEBI" id="CHEBI:15378"/>
        <dbReference type="ChEBI" id="CHEBI:29032"/>
        <dbReference type="ChEBI" id="CHEBI:30616"/>
        <dbReference type="ChEBI" id="CHEBI:456216"/>
        <dbReference type="EC" id="2.7.1.33"/>
    </reaction>
</comment>
<dbReference type="GO" id="GO:0004594">
    <property type="term" value="F:pantothenate kinase activity"/>
    <property type="evidence" value="ECO:0007669"/>
    <property type="project" value="UniProtKB-EC"/>
</dbReference>
<evidence type="ECO:0000256" key="6">
    <source>
        <dbReference type="ARBA" id="ARBA00015080"/>
    </source>
</evidence>
<dbReference type="InterPro" id="IPR027417">
    <property type="entry name" value="P-loop_NTPase"/>
</dbReference>
<dbReference type="Proteomes" id="UP000838672">
    <property type="component" value="Unassembled WGS sequence"/>
</dbReference>
<dbReference type="Pfam" id="PF00485">
    <property type="entry name" value="PRK"/>
    <property type="match status" value="1"/>
</dbReference>
<evidence type="ECO:0000256" key="12">
    <source>
        <dbReference type="ARBA" id="ARBA00022993"/>
    </source>
</evidence>
<name>A0ABM8ZR30_9VIBR</name>
<dbReference type="SUPFAM" id="SSF52540">
    <property type="entry name" value="P-loop containing nucleoside triphosphate hydrolases"/>
    <property type="match status" value="1"/>
</dbReference>
<dbReference type="EC" id="2.7.1.33" evidence="5 14"/>
<evidence type="ECO:0000313" key="17">
    <source>
        <dbReference type="EMBL" id="CAH0532360.1"/>
    </source>
</evidence>
<dbReference type="NCBIfam" id="TIGR00554">
    <property type="entry name" value="panK_bact"/>
    <property type="match status" value="1"/>
</dbReference>
<evidence type="ECO:0000256" key="13">
    <source>
        <dbReference type="ARBA" id="ARBA00032866"/>
    </source>
</evidence>
<keyword evidence="11 14" id="KW-0067">ATP-binding</keyword>
<evidence type="ECO:0000256" key="1">
    <source>
        <dbReference type="ARBA" id="ARBA00001206"/>
    </source>
</evidence>
<evidence type="ECO:0000256" key="2">
    <source>
        <dbReference type="ARBA" id="ARBA00004496"/>
    </source>
</evidence>
<dbReference type="RefSeq" id="WP_237464209.1">
    <property type="nucleotide sequence ID" value="NZ_CAKLDI010000001.1"/>
</dbReference>
<dbReference type="InterPro" id="IPR006083">
    <property type="entry name" value="PRK/URK"/>
</dbReference>
<dbReference type="CDD" id="cd02025">
    <property type="entry name" value="PanK"/>
    <property type="match status" value="1"/>
</dbReference>
<keyword evidence="18" id="KW-1185">Reference proteome</keyword>
<gene>
    <name evidence="14 17" type="primary">coaA</name>
    <name evidence="17" type="ORF">VST7929_00184</name>
</gene>
<evidence type="ECO:0000256" key="9">
    <source>
        <dbReference type="ARBA" id="ARBA00022741"/>
    </source>
</evidence>
<feature type="binding site" evidence="14">
    <location>
        <begin position="94"/>
        <end position="101"/>
    </location>
    <ligand>
        <name>ATP</name>
        <dbReference type="ChEBI" id="CHEBI:30616"/>
    </ligand>
</feature>
<evidence type="ECO:0000259" key="16">
    <source>
        <dbReference type="Pfam" id="PF00485"/>
    </source>
</evidence>
<evidence type="ECO:0000313" key="18">
    <source>
        <dbReference type="Proteomes" id="UP000838672"/>
    </source>
</evidence>
<feature type="domain" description="Phosphoribulokinase/uridine kinase" evidence="16">
    <location>
        <begin position="89"/>
        <end position="232"/>
    </location>
</feature>
<comment type="caution">
    <text evidence="17">The sequence shown here is derived from an EMBL/GenBank/DDBJ whole genome shotgun (WGS) entry which is preliminary data.</text>
</comment>
<comment type="pathway">
    <text evidence="3 14 15">Cofactor biosynthesis; coenzyme A biosynthesis; CoA from (R)-pantothenate: step 1/5.</text>
</comment>
<reference evidence="17" key="1">
    <citation type="submission" date="2021-11" db="EMBL/GenBank/DDBJ databases">
        <authorList>
            <person name="Rodrigo-Torres L."/>
            <person name="Arahal R. D."/>
            <person name="Lucena T."/>
        </authorList>
    </citation>
    <scope>NUCLEOTIDE SEQUENCE</scope>
    <source>
        <strain evidence="17">CECT 7929</strain>
    </source>
</reference>
<dbReference type="PANTHER" id="PTHR10285">
    <property type="entry name" value="URIDINE KINASE"/>
    <property type="match status" value="1"/>
</dbReference>
<evidence type="ECO:0000256" key="7">
    <source>
        <dbReference type="ARBA" id="ARBA00022490"/>
    </source>
</evidence>
<dbReference type="Gene3D" id="3.40.50.300">
    <property type="entry name" value="P-loop containing nucleotide triphosphate hydrolases"/>
    <property type="match status" value="1"/>
</dbReference>
<organism evidence="17 18">
    <name type="scientific">Vibrio stylophorae</name>
    <dbReference type="NCBI Taxonomy" id="659351"/>
    <lineage>
        <taxon>Bacteria</taxon>
        <taxon>Pseudomonadati</taxon>
        <taxon>Pseudomonadota</taxon>
        <taxon>Gammaproteobacteria</taxon>
        <taxon>Vibrionales</taxon>
        <taxon>Vibrionaceae</taxon>
        <taxon>Vibrio</taxon>
    </lineage>
</organism>
<keyword evidence="10 14" id="KW-0418">Kinase</keyword>
<dbReference type="HAMAP" id="MF_00215">
    <property type="entry name" value="Pantothen_kinase_1"/>
    <property type="match status" value="1"/>
</dbReference>
<comment type="subcellular location">
    <subcellularLocation>
        <location evidence="2 14 15">Cytoplasm</location>
    </subcellularLocation>
</comment>
<keyword evidence="7 14" id="KW-0963">Cytoplasm</keyword>
<evidence type="ECO:0000256" key="3">
    <source>
        <dbReference type="ARBA" id="ARBA00005225"/>
    </source>
</evidence>
<evidence type="ECO:0000256" key="14">
    <source>
        <dbReference type="HAMAP-Rule" id="MF_00215"/>
    </source>
</evidence>
<proteinExistence type="inferred from homology"/>
<dbReference type="EMBL" id="CAKLDI010000001">
    <property type="protein sequence ID" value="CAH0532360.1"/>
    <property type="molecule type" value="Genomic_DNA"/>
</dbReference>
<keyword evidence="9 14" id="KW-0547">Nucleotide-binding</keyword>
<evidence type="ECO:0000256" key="15">
    <source>
        <dbReference type="RuleBase" id="RU003530"/>
    </source>
</evidence>
<evidence type="ECO:0000256" key="4">
    <source>
        <dbReference type="ARBA" id="ARBA00006087"/>
    </source>
</evidence>
<dbReference type="InterPro" id="IPR004566">
    <property type="entry name" value="PanK"/>
</dbReference>
<evidence type="ECO:0000256" key="8">
    <source>
        <dbReference type="ARBA" id="ARBA00022679"/>
    </source>
</evidence>
<dbReference type="PIRSF" id="PIRSF000545">
    <property type="entry name" value="Pantothenate_kin"/>
    <property type="match status" value="1"/>
</dbReference>
<evidence type="ECO:0000256" key="11">
    <source>
        <dbReference type="ARBA" id="ARBA00022840"/>
    </source>
</evidence>
<accession>A0ABM8ZR30</accession>